<dbReference type="InterPro" id="IPR027417">
    <property type="entry name" value="P-loop_NTPase"/>
</dbReference>
<dbReference type="InterPro" id="IPR010488">
    <property type="entry name" value="Zeta_toxin_domain"/>
</dbReference>
<dbReference type="HOGENOM" id="CLU_094497_1_0_7"/>
<dbReference type="PANTHER" id="PTHR39206:SF1">
    <property type="entry name" value="SLL8004 PROTEIN"/>
    <property type="match status" value="1"/>
</dbReference>
<keyword evidence="1" id="KW-0547">Nucleotide-binding</keyword>
<dbReference type="Proteomes" id="UP000019140">
    <property type="component" value="Unassembled WGS sequence"/>
</dbReference>
<sequence>MPQLWVLVGGNGAGKSTYYEAYLKPMNLPFINADVLAKALFPNHPEAFSYRAARIADVLRQDMLDSRGSFCFETVYSHPSKVDFVADAVKKGYEVFFIMIGLDSESLHVGRVAQRVEQGGHSVPEDRVRSRIARTKKHVLQSIPLVHHMWIVDNSSLDAPFERQLEFDKGVLTFRADILKDWVRDVFAVYLADEPTA</sequence>
<accession>W4M7Y2</accession>
<organism evidence="4 5">
    <name type="scientific">Candidatus Entotheonella gemina</name>
    <dbReference type="NCBI Taxonomy" id="1429439"/>
    <lineage>
        <taxon>Bacteria</taxon>
        <taxon>Pseudomonadati</taxon>
        <taxon>Nitrospinota/Tectimicrobiota group</taxon>
        <taxon>Candidatus Tectimicrobiota</taxon>
        <taxon>Candidatus Entotheonellia</taxon>
        <taxon>Candidatus Entotheonellales</taxon>
        <taxon>Candidatus Entotheonellaceae</taxon>
        <taxon>Candidatus Entotheonella</taxon>
    </lineage>
</organism>
<evidence type="ECO:0000256" key="1">
    <source>
        <dbReference type="ARBA" id="ARBA00022741"/>
    </source>
</evidence>
<dbReference type="Pfam" id="PF06414">
    <property type="entry name" value="Zeta_toxin"/>
    <property type="match status" value="1"/>
</dbReference>
<reference evidence="4 5" key="1">
    <citation type="journal article" date="2014" name="Nature">
        <title>An environmental bacterial taxon with a large and distinct metabolic repertoire.</title>
        <authorList>
            <person name="Wilson M.C."/>
            <person name="Mori T."/>
            <person name="Ruckert C."/>
            <person name="Uria A.R."/>
            <person name="Helf M.J."/>
            <person name="Takada K."/>
            <person name="Gernert C."/>
            <person name="Steffens U.A."/>
            <person name="Heycke N."/>
            <person name="Schmitt S."/>
            <person name="Rinke C."/>
            <person name="Helfrich E.J."/>
            <person name="Brachmann A.O."/>
            <person name="Gurgui C."/>
            <person name="Wakimoto T."/>
            <person name="Kracht M."/>
            <person name="Crusemann M."/>
            <person name="Hentschel U."/>
            <person name="Abe I."/>
            <person name="Matsunaga S."/>
            <person name="Kalinowski J."/>
            <person name="Takeyama H."/>
            <person name="Piel J."/>
        </authorList>
    </citation>
    <scope>NUCLEOTIDE SEQUENCE [LARGE SCALE GENOMIC DNA]</scope>
    <source>
        <strain evidence="5">TSY2</strain>
    </source>
</reference>
<feature type="domain" description="Zeta toxin" evidence="3">
    <location>
        <begin position="2"/>
        <end position="133"/>
    </location>
</feature>
<evidence type="ECO:0000256" key="2">
    <source>
        <dbReference type="ARBA" id="ARBA00022840"/>
    </source>
</evidence>
<protein>
    <recommendedName>
        <fullName evidence="3">Zeta toxin domain-containing protein</fullName>
    </recommendedName>
</protein>
<evidence type="ECO:0000313" key="4">
    <source>
        <dbReference type="EMBL" id="ETX06469.1"/>
    </source>
</evidence>
<name>W4M7Y2_9BACT</name>
<dbReference type="GO" id="GO:0005524">
    <property type="term" value="F:ATP binding"/>
    <property type="evidence" value="ECO:0007669"/>
    <property type="project" value="UniProtKB-KW"/>
</dbReference>
<gene>
    <name evidence="4" type="ORF">ETSY2_16925</name>
</gene>
<proteinExistence type="predicted"/>
<dbReference type="PANTHER" id="PTHR39206">
    <property type="entry name" value="SLL8004 PROTEIN"/>
    <property type="match status" value="1"/>
</dbReference>
<comment type="caution">
    <text evidence="4">The sequence shown here is derived from an EMBL/GenBank/DDBJ whole genome shotgun (WGS) entry which is preliminary data.</text>
</comment>
<evidence type="ECO:0000259" key="3">
    <source>
        <dbReference type="Pfam" id="PF06414"/>
    </source>
</evidence>
<keyword evidence="2" id="KW-0067">ATP-binding</keyword>
<keyword evidence="5" id="KW-1185">Reference proteome</keyword>
<dbReference type="AlphaFoldDB" id="W4M7Y2"/>
<dbReference type="EMBL" id="AZHX01000687">
    <property type="protein sequence ID" value="ETX06469.1"/>
    <property type="molecule type" value="Genomic_DNA"/>
</dbReference>
<dbReference type="GO" id="GO:0016301">
    <property type="term" value="F:kinase activity"/>
    <property type="evidence" value="ECO:0007669"/>
    <property type="project" value="InterPro"/>
</dbReference>
<dbReference type="SUPFAM" id="SSF52540">
    <property type="entry name" value="P-loop containing nucleoside triphosphate hydrolases"/>
    <property type="match status" value="1"/>
</dbReference>
<dbReference type="Gene3D" id="3.40.50.300">
    <property type="entry name" value="P-loop containing nucleotide triphosphate hydrolases"/>
    <property type="match status" value="1"/>
</dbReference>
<evidence type="ECO:0000313" key="5">
    <source>
        <dbReference type="Proteomes" id="UP000019140"/>
    </source>
</evidence>